<keyword evidence="3" id="KW-1185">Reference proteome</keyword>
<accession>A0A6M4JE98</accession>
<dbReference type="Gene3D" id="3.40.50.10170">
    <property type="match status" value="1"/>
</dbReference>
<dbReference type="Proteomes" id="UP000502118">
    <property type="component" value="Chromosome"/>
</dbReference>
<dbReference type="SUPFAM" id="SSF82549">
    <property type="entry name" value="DAK1/DegV-like"/>
    <property type="match status" value="1"/>
</dbReference>
<dbReference type="Gene3D" id="3.30.1180.10">
    <property type="match status" value="1"/>
</dbReference>
<evidence type="ECO:0000313" key="2">
    <source>
        <dbReference type="EMBL" id="QJR44339.1"/>
    </source>
</evidence>
<proteinExistence type="predicted"/>
<dbReference type="PROSITE" id="PS51482">
    <property type="entry name" value="DEGV"/>
    <property type="match status" value="1"/>
</dbReference>
<dbReference type="InterPro" id="IPR003797">
    <property type="entry name" value="DegV"/>
</dbReference>
<dbReference type="InterPro" id="IPR050270">
    <property type="entry name" value="DegV_domain_contain"/>
</dbReference>
<dbReference type="AlphaFoldDB" id="A0A6M4JE98"/>
<organism evidence="2 3">
    <name type="scientific">Mycoplasma miroungirhinis</name>
    <dbReference type="NCBI Taxonomy" id="754516"/>
    <lineage>
        <taxon>Bacteria</taxon>
        <taxon>Bacillati</taxon>
        <taxon>Mycoplasmatota</taxon>
        <taxon>Mollicutes</taxon>
        <taxon>Mycoplasmataceae</taxon>
        <taxon>Mycoplasma</taxon>
    </lineage>
</organism>
<evidence type="ECO:0000256" key="1">
    <source>
        <dbReference type="ARBA" id="ARBA00023121"/>
    </source>
</evidence>
<protein>
    <submittedName>
        <fullName evidence="2">DegV family EDD domain-containing protein</fullName>
    </submittedName>
</protein>
<dbReference type="PANTHER" id="PTHR33434">
    <property type="entry name" value="DEGV DOMAIN-CONTAINING PROTEIN DR_1986-RELATED"/>
    <property type="match status" value="1"/>
</dbReference>
<dbReference type="NCBIfam" id="TIGR00762">
    <property type="entry name" value="DegV"/>
    <property type="match status" value="1"/>
</dbReference>
<evidence type="ECO:0000313" key="3">
    <source>
        <dbReference type="Proteomes" id="UP000502118"/>
    </source>
</evidence>
<dbReference type="PANTHER" id="PTHR33434:SF2">
    <property type="entry name" value="FATTY ACID-BINDING PROTEIN TM_1468"/>
    <property type="match status" value="1"/>
</dbReference>
<name>A0A6M4JE98_9MOLU</name>
<dbReference type="InterPro" id="IPR043168">
    <property type="entry name" value="DegV_C"/>
</dbReference>
<reference evidence="2 3" key="1">
    <citation type="submission" date="2020-05" db="EMBL/GenBank/DDBJ databases">
        <title>Novel Mycoplasma species detected in Mirounga angustirostris (northern elephant seal) from the USA.</title>
        <authorList>
            <person name="Volokhov D.V."/>
        </authorList>
    </citation>
    <scope>NUCLEOTIDE SEQUENCE [LARGE SCALE GENOMIC DNA]</scope>
    <source>
        <strain evidence="2 3">Mirounga ES2806-NAS</strain>
    </source>
</reference>
<keyword evidence="1" id="KW-0446">Lipid-binding</keyword>
<dbReference type="EMBL" id="CP053097">
    <property type="protein sequence ID" value="QJR44339.1"/>
    <property type="molecule type" value="Genomic_DNA"/>
</dbReference>
<dbReference type="GO" id="GO:0008289">
    <property type="term" value="F:lipid binding"/>
    <property type="evidence" value="ECO:0007669"/>
    <property type="project" value="UniProtKB-KW"/>
</dbReference>
<dbReference type="KEGG" id="mmio:HLA92_02775"/>
<gene>
    <name evidence="2" type="ORF">HLA92_02775</name>
</gene>
<sequence length="285" mass="32474">MKKLGIVIDSFSGFTEKEAKDFGFEFLPLQINVGGINKLEGMEISNVEVLVQLRKGLECKTSLPPFGYMETSLKNWYEKYDQVIILPLNSHLSSEHDFLKKIIDNNNYNDKIVVFDNNFCSYQYVWVGKKILKMNEENESIEQMLAFLDEYNQKSLNYIIPANLNTLINGGRLKKYQKLILTSLKLIPIIKNKDGVSADSVKRSMRSAINKSIEKLILFIGGENEIKYYNFWIINTGDPELVKIATEIFKTYDIFPAFQTLGASSIMIHAGIDSISVGVSKHIES</sequence>
<dbReference type="Pfam" id="PF02645">
    <property type="entry name" value="DegV"/>
    <property type="match status" value="1"/>
</dbReference>
<dbReference type="RefSeq" id="WP_171113315.1">
    <property type="nucleotide sequence ID" value="NZ_CP053097.1"/>
</dbReference>